<dbReference type="InterPro" id="IPR038987">
    <property type="entry name" value="MoeA-like"/>
</dbReference>
<dbReference type="PANTHER" id="PTHR10192">
    <property type="entry name" value="MOLYBDOPTERIN BIOSYNTHESIS PROTEIN"/>
    <property type="match status" value="1"/>
</dbReference>
<evidence type="ECO:0000259" key="8">
    <source>
        <dbReference type="SMART" id="SM00852"/>
    </source>
</evidence>
<dbReference type="SUPFAM" id="SSF63882">
    <property type="entry name" value="MoeA N-terminal region -like"/>
    <property type="match status" value="1"/>
</dbReference>
<dbReference type="InterPro" id="IPR036135">
    <property type="entry name" value="MoeA_linker/N_sf"/>
</dbReference>
<dbReference type="InterPro" id="IPR005111">
    <property type="entry name" value="MoeA_C_domain_IV"/>
</dbReference>
<dbReference type="Pfam" id="PF00994">
    <property type="entry name" value="MoCF_biosynth"/>
    <property type="match status" value="1"/>
</dbReference>
<dbReference type="EC" id="2.10.1.1" evidence="7"/>
<comment type="cofactor">
    <cofactor evidence="7">
        <name>Mg(2+)</name>
        <dbReference type="ChEBI" id="CHEBI:18420"/>
    </cofactor>
</comment>
<reference evidence="10" key="1">
    <citation type="journal article" date="2019" name="Int. J. Syst. Evol. Microbiol.">
        <title>The Global Catalogue of Microorganisms (GCM) 10K type strain sequencing project: providing services to taxonomists for standard genome sequencing and annotation.</title>
        <authorList>
            <consortium name="The Broad Institute Genomics Platform"/>
            <consortium name="The Broad Institute Genome Sequencing Center for Infectious Disease"/>
            <person name="Wu L."/>
            <person name="Ma J."/>
        </authorList>
    </citation>
    <scope>NUCLEOTIDE SEQUENCE [LARGE SCALE GENOMIC DNA]</scope>
    <source>
        <strain evidence="10">JCM 18542</strain>
    </source>
</reference>
<dbReference type="InterPro" id="IPR001453">
    <property type="entry name" value="MoaB/Mog_dom"/>
</dbReference>
<comment type="pathway">
    <text evidence="2 7">Cofactor biosynthesis; molybdopterin biosynthesis.</text>
</comment>
<dbReference type="CDD" id="cd00887">
    <property type="entry name" value="MoeA"/>
    <property type="match status" value="1"/>
</dbReference>
<protein>
    <recommendedName>
        <fullName evidence="7">Molybdopterin molybdenumtransferase</fullName>
        <ecNumber evidence="7">2.10.1.1</ecNumber>
    </recommendedName>
</protein>
<name>A0ABP9D1J0_9ACTN</name>
<dbReference type="Pfam" id="PF03453">
    <property type="entry name" value="MoeA_N"/>
    <property type="match status" value="1"/>
</dbReference>
<keyword evidence="7" id="KW-0808">Transferase</keyword>
<dbReference type="InterPro" id="IPR005110">
    <property type="entry name" value="MoeA_linker/N"/>
</dbReference>
<comment type="caution">
    <text evidence="9">The sequence shown here is derived from an EMBL/GenBank/DDBJ whole genome shotgun (WGS) entry which is preliminary data.</text>
</comment>
<dbReference type="NCBIfam" id="TIGR00177">
    <property type="entry name" value="molyb_syn"/>
    <property type="match status" value="1"/>
</dbReference>
<evidence type="ECO:0000256" key="5">
    <source>
        <dbReference type="ARBA" id="ARBA00023150"/>
    </source>
</evidence>
<accession>A0ABP9D1J0</accession>
<evidence type="ECO:0000313" key="10">
    <source>
        <dbReference type="Proteomes" id="UP001500839"/>
    </source>
</evidence>
<dbReference type="PANTHER" id="PTHR10192:SF5">
    <property type="entry name" value="GEPHYRIN"/>
    <property type="match status" value="1"/>
</dbReference>
<evidence type="ECO:0000256" key="6">
    <source>
        <dbReference type="ARBA" id="ARBA00047317"/>
    </source>
</evidence>
<dbReference type="EMBL" id="BAABKQ010000001">
    <property type="protein sequence ID" value="GAA4820694.1"/>
    <property type="molecule type" value="Genomic_DNA"/>
</dbReference>
<comment type="catalytic activity">
    <reaction evidence="6">
        <text>adenylyl-molybdopterin + molybdate = Mo-molybdopterin + AMP + H(+)</text>
        <dbReference type="Rhea" id="RHEA:35047"/>
        <dbReference type="ChEBI" id="CHEBI:15378"/>
        <dbReference type="ChEBI" id="CHEBI:36264"/>
        <dbReference type="ChEBI" id="CHEBI:62727"/>
        <dbReference type="ChEBI" id="CHEBI:71302"/>
        <dbReference type="ChEBI" id="CHEBI:456215"/>
        <dbReference type="EC" id="2.10.1.1"/>
    </reaction>
</comment>
<dbReference type="InterPro" id="IPR036688">
    <property type="entry name" value="MoeA_C_domain_IV_sf"/>
</dbReference>
<dbReference type="Gene3D" id="3.90.105.10">
    <property type="entry name" value="Molybdopterin biosynthesis moea protein, domain 2"/>
    <property type="match status" value="1"/>
</dbReference>
<dbReference type="Gene3D" id="2.170.190.11">
    <property type="entry name" value="Molybdopterin biosynthesis moea protein, domain 3"/>
    <property type="match status" value="1"/>
</dbReference>
<evidence type="ECO:0000256" key="7">
    <source>
        <dbReference type="RuleBase" id="RU365090"/>
    </source>
</evidence>
<dbReference type="SUPFAM" id="SSF53218">
    <property type="entry name" value="Molybdenum cofactor biosynthesis proteins"/>
    <property type="match status" value="1"/>
</dbReference>
<keyword evidence="7" id="KW-0460">Magnesium</keyword>
<comment type="similarity">
    <text evidence="3 7">Belongs to the MoeA family.</text>
</comment>
<evidence type="ECO:0000256" key="2">
    <source>
        <dbReference type="ARBA" id="ARBA00005046"/>
    </source>
</evidence>
<dbReference type="RefSeq" id="WP_200174893.1">
    <property type="nucleotide sequence ID" value="NZ_BAABKQ010000001.1"/>
</dbReference>
<dbReference type="Pfam" id="PF03454">
    <property type="entry name" value="MoeA_C"/>
    <property type="match status" value="1"/>
</dbReference>
<organism evidence="9 10">
    <name type="scientific">Tomitella cavernea</name>
    <dbReference type="NCBI Taxonomy" id="1387982"/>
    <lineage>
        <taxon>Bacteria</taxon>
        <taxon>Bacillati</taxon>
        <taxon>Actinomycetota</taxon>
        <taxon>Actinomycetes</taxon>
        <taxon>Mycobacteriales</taxon>
        <taxon>Tomitella</taxon>
    </lineage>
</organism>
<evidence type="ECO:0000256" key="3">
    <source>
        <dbReference type="ARBA" id="ARBA00010763"/>
    </source>
</evidence>
<dbReference type="Proteomes" id="UP001500839">
    <property type="component" value="Unassembled WGS sequence"/>
</dbReference>
<evidence type="ECO:0000256" key="1">
    <source>
        <dbReference type="ARBA" id="ARBA00002901"/>
    </source>
</evidence>
<dbReference type="Gene3D" id="2.40.340.10">
    <property type="entry name" value="MoeA, C-terminal, domain IV"/>
    <property type="match status" value="1"/>
</dbReference>
<gene>
    <name evidence="9" type="ORF">GCM10023353_30860</name>
</gene>
<proteinExistence type="inferred from homology"/>
<dbReference type="Gene3D" id="3.40.980.10">
    <property type="entry name" value="MoaB/Mog-like domain"/>
    <property type="match status" value="1"/>
</dbReference>
<keyword evidence="5 7" id="KW-0501">Molybdenum cofactor biosynthesis</keyword>
<keyword evidence="7" id="KW-0479">Metal-binding</keyword>
<keyword evidence="4 7" id="KW-0500">Molybdenum</keyword>
<dbReference type="NCBIfam" id="NF045515">
    <property type="entry name" value="Glp_gephyrin"/>
    <property type="match status" value="1"/>
</dbReference>
<comment type="function">
    <text evidence="1 7">Catalyzes the insertion of molybdate into adenylated molybdopterin with the concomitant release of AMP.</text>
</comment>
<evidence type="ECO:0000256" key="4">
    <source>
        <dbReference type="ARBA" id="ARBA00022505"/>
    </source>
</evidence>
<dbReference type="SUPFAM" id="SSF63867">
    <property type="entry name" value="MoeA C-terminal domain-like"/>
    <property type="match status" value="1"/>
</dbReference>
<dbReference type="SMART" id="SM00852">
    <property type="entry name" value="MoCF_biosynth"/>
    <property type="match status" value="1"/>
</dbReference>
<keyword evidence="10" id="KW-1185">Reference proteome</keyword>
<sequence>MRTVAEHRAVVAALLPRSAAATDLPLTEAAGRPLAADLVAGRALPAFDNSAMDGYAVRAHDVAAASEDEPVTLPVAADIPAGRTDTPPLDPGTAHRIMTGSPLPVGADAIVPVEDTAPLGGPAPGTPPANAVPGRVAIRRAPTAGRHIRRAGSDVTPGTVVLEAGAALGAAQLGLLSALGAPHATVVPPLKVLVLSTGSELVEPGRDLLPGQIHESNGIMLAAAAREAGAVAEQAHFVADDADAFLSVLRSADADLVITSGGVSMGAYEVVKDALAGRGVEFVRVAMQPGKPQGAGIVDGTPVVTLPGNPVSSLVSFEVFVRPALRAAMGYRDTERPRRRAVLSEPLVAPAGKTQFRRGVFDRDAGTVTTVGPPGSHHLRWMAASNCLLEIAADTTALDAGAEVTVRDLTV</sequence>
<dbReference type="InterPro" id="IPR036425">
    <property type="entry name" value="MoaB/Mog-like_dom_sf"/>
</dbReference>
<feature type="domain" description="MoaB/Mog" evidence="8">
    <location>
        <begin position="193"/>
        <end position="327"/>
    </location>
</feature>
<evidence type="ECO:0000313" key="9">
    <source>
        <dbReference type="EMBL" id="GAA4820694.1"/>
    </source>
</evidence>